<proteinExistence type="predicted"/>
<dbReference type="Proteomes" id="UP000544872">
    <property type="component" value="Unassembled WGS sequence"/>
</dbReference>
<reference evidence="3 4" key="1">
    <citation type="submission" date="2020-08" db="EMBL/GenBank/DDBJ databases">
        <title>Genomic Encyclopedia of Type Strains, Phase IV (KMG-IV): sequencing the most valuable type-strain genomes for metagenomic binning, comparative biology and taxonomic classification.</title>
        <authorList>
            <person name="Goeker M."/>
        </authorList>
    </citation>
    <scope>NUCLEOTIDE SEQUENCE [LARGE SCALE GENOMIC DNA]</scope>
    <source>
        <strain evidence="3 4">DSM 11590</strain>
    </source>
</reference>
<feature type="region of interest" description="Disordered" evidence="1">
    <location>
        <begin position="129"/>
        <end position="153"/>
    </location>
</feature>
<keyword evidence="4" id="KW-1185">Reference proteome</keyword>
<evidence type="ECO:0000256" key="2">
    <source>
        <dbReference type="SAM" id="SignalP"/>
    </source>
</evidence>
<organism evidence="3 4">
    <name type="scientific">Novispirillum itersonii</name>
    <name type="common">Aquaspirillum itersonii</name>
    <dbReference type="NCBI Taxonomy" id="189"/>
    <lineage>
        <taxon>Bacteria</taxon>
        <taxon>Pseudomonadati</taxon>
        <taxon>Pseudomonadota</taxon>
        <taxon>Alphaproteobacteria</taxon>
        <taxon>Rhodospirillales</taxon>
        <taxon>Novispirillaceae</taxon>
        <taxon>Novispirillum</taxon>
    </lineage>
</organism>
<dbReference type="AlphaFoldDB" id="A0A7X0DMP4"/>
<comment type="caution">
    <text evidence="3">The sequence shown here is derived from an EMBL/GenBank/DDBJ whole genome shotgun (WGS) entry which is preliminary data.</text>
</comment>
<accession>A0A7X0DMP4</accession>
<keyword evidence="2" id="KW-0732">Signal</keyword>
<dbReference type="InterPro" id="IPR011990">
    <property type="entry name" value="TPR-like_helical_dom_sf"/>
</dbReference>
<dbReference type="RefSeq" id="WP_184264122.1">
    <property type="nucleotide sequence ID" value="NZ_JACIIX010000010.1"/>
</dbReference>
<evidence type="ECO:0008006" key="5">
    <source>
        <dbReference type="Google" id="ProtNLM"/>
    </source>
</evidence>
<dbReference type="EMBL" id="JACIIX010000010">
    <property type="protein sequence ID" value="MBB6211308.1"/>
    <property type="molecule type" value="Genomic_DNA"/>
</dbReference>
<gene>
    <name evidence="3" type="ORF">FHS48_002745</name>
</gene>
<evidence type="ECO:0000313" key="4">
    <source>
        <dbReference type="Proteomes" id="UP000544872"/>
    </source>
</evidence>
<feature type="region of interest" description="Disordered" evidence="1">
    <location>
        <begin position="34"/>
        <end position="67"/>
    </location>
</feature>
<feature type="signal peptide" evidence="2">
    <location>
        <begin position="1"/>
        <end position="22"/>
    </location>
</feature>
<dbReference type="Gene3D" id="1.25.40.10">
    <property type="entry name" value="Tetratricopeptide repeat domain"/>
    <property type="match status" value="1"/>
</dbReference>
<name>A0A7X0DMP4_NOVIT</name>
<dbReference type="SUPFAM" id="SSF48452">
    <property type="entry name" value="TPR-like"/>
    <property type="match status" value="1"/>
</dbReference>
<protein>
    <recommendedName>
        <fullName evidence="5">Tetratricopeptide repeat protein</fullName>
    </recommendedName>
</protein>
<evidence type="ECO:0000256" key="1">
    <source>
        <dbReference type="SAM" id="MobiDB-lite"/>
    </source>
</evidence>
<sequence length="440" mass="46315">MRKILTVSVALCCLLLPIPGQAEDDQLGQLLDDRKRPPEAVPVPVVPSLPQVQTRPDPGAPQVRSRPSLLLPPVREALPEEAPAVEVDTTGLWFLIRRGDLAAARADLMRLRRQNPAWSPPVDLLTALSPPERGPAVASGSRPAESAARAEARGWQALAAGQPDQARRWFTQAGASLSAREGLGRALVALDDLAAVRGLVAATPVLAARLAEAALGRALDGIDAGDGLFLSRDRLALATELGRAEAWETAGWRWLGQGLPGPAAAAFARAGDGENARFGQVLAERAQGRADIAEDLACRGTTLSARLAAACADALADRQLAAYQAGDYSAVLALAERISQTAPDRRGPQELKAWSLLRLNRPAEAADLFDRLYAATPTPALARALAQSLTAAGRGAELRQRAAAGDRLLAGIVHAQGVATAWGRKQFDLAARHADALLSD</sequence>
<feature type="chain" id="PRO_5031201172" description="Tetratricopeptide repeat protein" evidence="2">
    <location>
        <begin position="23"/>
        <end position="440"/>
    </location>
</feature>
<feature type="compositionally biased region" description="Low complexity" evidence="1">
    <location>
        <begin position="138"/>
        <end position="149"/>
    </location>
</feature>
<evidence type="ECO:0000313" key="3">
    <source>
        <dbReference type="EMBL" id="MBB6211308.1"/>
    </source>
</evidence>